<protein>
    <recommendedName>
        <fullName evidence="4">RabBD domain-containing protein</fullName>
    </recommendedName>
</protein>
<gene>
    <name evidence="2" type="ORF">MCOS_LOCUS6075</name>
</gene>
<evidence type="ECO:0000313" key="3">
    <source>
        <dbReference type="Proteomes" id="UP000267029"/>
    </source>
</evidence>
<evidence type="ECO:0000256" key="1">
    <source>
        <dbReference type="SAM" id="MobiDB-lite"/>
    </source>
</evidence>
<feature type="region of interest" description="Disordered" evidence="1">
    <location>
        <begin position="1"/>
        <end position="43"/>
    </location>
</feature>
<keyword evidence="3" id="KW-1185">Reference proteome</keyword>
<accession>A0A0R3UFY2</accession>
<dbReference type="AlphaFoldDB" id="A0A0R3UFY2"/>
<dbReference type="STRING" id="53468.A0A0R3UFY2"/>
<name>A0A0R3UFY2_MESCO</name>
<sequence>MSVVSGTKPNKAASVVSSHRNGTLIDNSKSTAVPGSNSTLSKSRATPFNALTIPSSVTKGKILGDQEMTEEELEHLADVCRRSEMLQRKEDERIK</sequence>
<feature type="compositionally biased region" description="Polar residues" evidence="1">
    <location>
        <begin position="15"/>
        <end position="43"/>
    </location>
</feature>
<organism evidence="2 3">
    <name type="scientific">Mesocestoides corti</name>
    <name type="common">Flatworm</name>
    <dbReference type="NCBI Taxonomy" id="53468"/>
    <lineage>
        <taxon>Eukaryota</taxon>
        <taxon>Metazoa</taxon>
        <taxon>Spiralia</taxon>
        <taxon>Lophotrochozoa</taxon>
        <taxon>Platyhelminthes</taxon>
        <taxon>Cestoda</taxon>
        <taxon>Eucestoda</taxon>
        <taxon>Cyclophyllidea</taxon>
        <taxon>Mesocestoididae</taxon>
        <taxon>Mesocestoides</taxon>
    </lineage>
</organism>
<evidence type="ECO:0000313" key="2">
    <source>
        <dbReference type="EMBL" id="VDD80072.1"/>
    </source>
</evidence>
<dbReference type="Proteomes" id="UP000267029">
    <property type="component" value="Unassembled WGS sequence"/>
</dbReference>
<proteinExistence type="predicted"/>
<dbReference type="OrthoDB" id="195679at2759"/>
<dbReference type="EMBL" id="UXSR01005233">
    <property type="protein sequence ID" value="VDD80072.1"/>
    <property type="molecule type" value="Genomic_DNA"/>
</dbReference>
<reference evidence="2 3" key="1">
    <citation type="submission" date="2018-10" db="EMBL/GenBank/DDBJ databases">
        <authorList>
            <consortium name="Pathogen Informatics"/>
        </authorList>
    </citation>
    <scope>NUCLEOTIDE SEQUENCE [LARGE SCALE GENOMIC DNA]</scope>
</reference>
<evidence type="ECO:0008006" key="4">
    <source>
        <dbReference type="Google" id="ProtNLM"/>
    </source>
</evidence>